<gene>
    <name evidence="2" type="ORF">V8247_00375</name>
</gene>
<evidence type="ECO:0000259" key="1">
    <source>
        <dbReference type="Pfam" id="PF11074"/>
    </source>
</evidence>
<dbReference type="Proteomes" id="UP001375370">
    <property type="component" value="Chromosome"/>
</dbReference>
<evidence type="ECO:0000313" key="2">
    <source>
        <dbReference type="EMBL" id="WWX25458.1"/>
    </source>
</evidence>
<accession>A0ABZ2J9M1</accession>
<dbReference type="RefSeq" id="WP_338737621.1">
    <property type="nucleotide sequence ID" value="NZ_CP146612.1"/>
</dbReference>
<protein>
    <submittedName>
        <fullName evidence="2">DUF2779 domain-containing protein</fullName>
    </submittedName>
</protein>
<dbReference type="InterPro" id="IPR011604">
    <property type="entry name" value="PDDEXK-like_dom_sf"/>
</dbReference>
<sequence>MNNRSGKLLTKSKFMAGLQCPRYLWFYVNEPQRLPPPDMVTQHTFDQGHEVGELAKQLFPAGIDMAGLGFREMLTKTSACLRERNPIFEAAIQSGQLYARIDILSPSADGTWDIVEVKSGTSVKDENIADVAFQRYVCTQYGLRVNRCRLMYLNREFIKHGEIDPAELFLDTNITEEVAELTGGMADMVEDMLLTMAGTPPDPIISRACNSPYTCPLKNECWQALPENPVTGLYRIGDKIDGLLRRGITAITEIPEDFELNDKQQIQQHCIRAGQPHVNIREIASFLEQLPYPHYYLDFETFATAVPRFDGTRPYQNIPFQFSLHITADEKSPLEHHHFLYQGNADPRPEFVSALHSAMGEGGRVIVYNQSFEQKIMEELVAEFPDYREWVTDVVARMADLIIPFRAFHYYHPAQQGSASLKYVLPALTGIGYDRLNISNGQIASLKYFQAAFGNDTPAEAKTALFEDLLEYCGQDTEGMVRIIEVLRGLVADSNSTNDMA</sequence>
<dbReference type="EMBL" id="CP146612">
    <property type="protein sequence ID" value="WWX25458.1"/>
    <property type="molecule type" value="Genomic_DNA"/>
</dbReference>
<name>A0ABZ2J9M1_9CHLR</name>
<reference evidence="2 3" key="1">
    <citation type="submission" date="2024-03" db="EMBL/GenBank/DDBJ databases">
        <title>A Dehalogenimonas Isolated from Estuarine Sediments Dihaloeliminates Chlorinated Alkanes.</title>
        <authorList>
            <person name="Yang Y."/>
            <person name="Wang H."/>
        </authorList>
    </citation>
    <scope>NUCLEOTIDE SEQUENCE [LARGE SCALE GENOMIC DNA]</scope>
    <source>
        <strain evidence="2 3">W</strain>
    </source>
</reference>
<organism evidence="2 3">
    <name type="scientific">Candidatus Dehalogenimonas loeffleri</name>
    <dbReference type="NCBI Taxonomy" id="3127115"/>
    <lineage>
        <taxon>Bacteria</taxon>
        <taxon>Bacillati</taxon>
        <taxon>Chloroflexota</taxon>
        <taxon>Dehalococcoidia</taxon>
        <taxon>Dehalococcoidales</taxon>
        <taxon>Dehalococcoidaceae</taxon>
        <taxon>Dehalogenimonas</taxon>
    </lineage>
</organism>
<dbReference type="InterPro" id="IPR021301">
    <property type="entry name" value="DUF2779"/>
</dbReference>
<evidence type="ECO:0000313" key="3">
    <source>
        <dbReference type="Proteomes" id="UP001375370"/>
    </source>
</evidence>
<proteinExistence type="predicted"/>
<keyword evidence="3" id="KW-1185">Reference proteome</keyword>
<dbReference type="Pfam" id="PF11074">
    <property type="entry name" value="DUF2779"/>
    <property type="match status" value="1"/>
</dbReference>
<dbReference type="Gene3D" id="3.90.320.10">
    <property type="match status" value="1"/>
</dbReference>
<feature type="domain" description="DUF2779" evidence="1">
    <location>
        <begin position="295"/>
        <end position="420"/>
    </location>
</feature>